<dbReference type="Pfam" id="PF13343">
    <property type="entry name" value="SBP_bac_6"/>
    <property type="match status" value="1"/>
</dbReference>
<feature type="chain" id="PRO_5012300221" evidence="2">
    <location>
        <begin position="20"/>
        <end position="366"/>
    </location>
</feature>
<dbReference type="Gene3D" id="3.40.190.10">
    <property type="entry name" value="Periplasmic binding protein-like II"/>
    <property type="match status" value="2"/>
</dbReference>
<dbReference type="OrthoDB" id="124329at2759"/>
<gene>
    <name evidence="3" type="ORF">AYI70_g5337</name>
</gene>
<proteinExistence type="predicted"/>
<evidence type="ECO:0000313" key="4">
    <source>
        <dbReference type="Proteomes" id="UP000187283"/>
    </source>
</evidence>
<name>A0A1R1XV33_9FUNG</name>
<evidence type="ECO:0000313" key="3">
    <source>
        <dbReference type="EMBL" id="OMJ18476.1"/>
    </source>
</evidence>
<dbReference type="AlphaFoldDB" id="A0A1R1XV33"/>
<sequence>MKLSYLILCSASIFTLVKSLPKCKSTKTFKSEEEELNQLYKAALEEGGNLIVYEGGDGQRQQARANNAFNQRFPGMNATFIVNFSKYHSIDIDNQLERNELIPSVAHLQTINDFYRWKEEGKLMPFKAFNSDKVYPALKDPEYHYQAINIIGFGPNASIETFNKGDMPIEDEDFLKPQYKNRLVLTYPNDDDAVLYQFYKLVQRYGWSHIDRLIEQNVTWVRGSETPTNMISNGTIPDGVTFTCNNRLVPLPDSKVVIKYPKNSWFLAWGQTAAIFKKARHPAAAKLYIAWYLSDSNQNSDIINWSTRHDIPPKEGYRKIDEYTNTSPEDYVKFMLDRTNIEALKIRFEKLIGHPKGDSPMLDPNL</sequence>
<feature type="signal peptide" evidence="2">
    <location>
        <begin position="1"/>
        <end position="19"/>
    </location>
</feature>
<evidence type="ECO:0000256" key="1">
    <source>
        <dbReference type="ARBA" id="ARBA00022729"/>
    </source>
</evidence>
<keyword evidence="4" id="KW-1185">Reference proteome</keyword>
<accession>A0A1R1XV33</accession>
<dbReference type="EMBL" id="LSSN01001738">
    <property type="protein sequence ID" value="OMJ18476.1"/>
    <property type="molecule type" value="Genomic_DNA"/>
</dbReference>
<dbReference type="PANTHER" id="PTHR30006">
    <property type="entry name" value="THIAMINE-BINDING PERIPLASMIC PROTEIN-RELATED"/>
    <property type="match status" value="1"/>
</dbReference>
<comment type="caution">
    <text evidence="3">The sequence shown here is derived from an EMBL/GenBank/DDBJ whole genome shotgun (WGS) entry which is preliminary data.</text>
</comment>
<dbReference type="SUPFAM" id="SSF53850">
    <property type="entry name" value="Periplasmic binding protein-like II"/>
    <property type="match status" value="1"/>
</dbReference>
<reference evidence="3 4" key="1">
    <citation type="submission" date="2017-01" db="EMBL/GenBank/DDBJ databases">
        <authorList>
            <person name="Mah S.A."/>
            <person name="Swanson W.J."/>
            <person name="Moy G.W."/>
            <person name="Vacquier V.D."/>
        </authorList>
    </citation>
    <scope>NUCLEOTIDE SEQUENCE [LARGE SCALE GENOMIC DNA]</scope>
    <source>
        <strain evidence="3 4">GSMNP</strain>
    </source>
</reference>
<evidence type="ECO:0000256" key="2">
    <source>
        <dbReference type="SAM" id="SignalP"/>
    </source>
</evidence>
<dbReference type="Proteomes" id="UP000187283">
    <property type="component" value="Unassembled WGS sequence"/>
</dbReference>
<dbReference type="PANTHER" id="PTHR30006:SF2">
    <property type="entry name" value="ABC TRANSPORTER SUBSTRATE-BINDING PROTEIN"/>
    <property type="match status" value="1"/>
</dbReference>
<keyword evidence="1 2" id="KW-0732">Signal</keyword>
<dbReference type="STRING" id="133412.A0A1R1XV33"/>
<protein>
    <submittedName>
        <fullName evidence="3">Uncharacterized protein</fullName>
    </submittedName>
</protein>
<organism evidence="3 4">
    <name type="scientific">Smittium culicis</name>
    <dbReference type="NCBI Taxonomy" id="133412"/>
    <lineage>
        <taxon>Eukaryota</taxon>
        <taxon>Fungi</taxon>
        <taxon>Fungi incertae sedis</taxon>
        <taxon>Zoopagomycota</taxon>
        <taxon>Kickxellomycotina</taxon>
        <taxon>Harpellomycetes</taxon>
        <taxon>Harpellales</taxon>
        <taxon>Legeriomycetaceae</taxon>
        <taxon>Smittium</taxon>
    </lineage>
</organism>